<dbReference type="PANTHER" id="PTHR43133">
    <property type="entry name" value="RNA POLYMERASE ECF-TYPE SIGMA FACTO"/>
    <property type="match status" value="1"/>
</dbReference>
<gene>
    <name evidence="7" type="ORF">EDD80_10116</name>
</gene>
<dbReference type="CDD" id="cd06171">
    <property type="entry name" value="Sigma70_r4"/>
    <property type="match status" value="1"/>
</dbReference>
<dbReference type="Pfam" id="PF08281">
    <property type="entry name" value="Sigma70_r4_2"/>
    <property type="match status" value="1"/>
</dbReference>
<dbReference type="InterPro" id="IPR014284">
    <property type="entry name" value="RNA_pol_sigma-70_dom"/>
</dbReference>
<dbReference type="OrthoDB" id="9150024at2"/>
<dbReference type="Proteomes" id="UP000295807">
    <property type="component" value="Unassembled WGS sequence"/>
</dbReference>
<accession>A0A4R3KVS5</accession>
<evidence type="ECO:0000256" key="2">
    <source>
        <dbReference type="ARBA" id="ARBA00023015"/>
    </source>
</evidence>
<dbReference type="Gene3D" id="1.10.1740.10">
    <property type="match status" value="1"/>
</dbReference>
<name>A0A4R3KVS5_9SPHI</name>
<dbReference type="AlphaFoldDB" id="A0A4R3KVS5"/>
<keyword evidence="4" id="KW-0804">Transcription</keyword>
<evidence type="ECO:0000256" key="1">
    <source>
        <dbReference type="ARBA" id="ARBA00010641"/>
    </source>
</evidence>
<proteinExistence type="inferred from homology"/>
<protein>
    <submittedName>
        <fullName evidence="7">RNA polymerase sigma factor (Sigma-70 family)</fullName>
    </submittedName>
</protein>
<organism evidence="7 8">
    <name type="scientific">Anseongella ginsenosidimutans</name>
    <dbReference type="NCBI Taxonomy" id="496056"/>
    <lineage>
        <taxon>Bacteria</taxon>
        <taxon>Pseudomonadati</taxon>
        <taxon>Bacteroidota</taxon>
        <taxon>Sphingobacteriia</taxon>
        <taxon>Sphingobacteriales</taxon>
        <taxon>Sphingobacteriaceae</taxon>
        <taxon>Anseongella</taxon>
    </lineage>
</organism>
<dbReference type="SUPFAM" id="SSF88946">
    <property type="entry name" value="Sigma2 domain of RNA polymerase sigma factors"/>
    <property type="match status" value="1"/>
</dbReference>
<keyword evidence="3" id="KW-0731">Sigma factor</keyword>
<dbReference type="Pfam" id="PF04542">
    <property type="entry name" value="Sigma70_r2"/>
    <property type="match status" value="1"/>
</dbReference>
<dbReference type="InterPro" id="IPR013324">
    <property type="entry name" value="RNA_pol_sigma_r3/r4-like"/>
</dbReference>
<evidence type="ECO:0000313" key="8">
    <source>
        <dbReference type="Proteomes" id="UP000295807"/>
    </source>
</evidence>
<dbReference type="GO" id="GO:0006352">
    <property type="term" value="P:DNA-templated transcription initiation"/>
    <property type="evidence" value="ECO:0007669"/>
    <property type="project" value="InterPro"/>
</dbReference>
<comment type="caution">
    <text evidence="7">The sequence shown here is derived from an EMBL/GenBank/DDBJ whole genome shotgun (WGS) entry which is preliminary data.</text>
</comment>
<evidence type="ECO:0000256" key="3">
    <source>
        <dbReference type="ARBA" id="ARBA00023082"/>
    </source>
</evidence>
<evidence type="ECO:0000259" key="6">
    <source>
        <dbReference type="Pfam" id="PF08281"/>
    </source>
</evidence>
<feature type="domain" description="RNA polymerase sigma factor 70 region 4 type 2" evidence="6">
    <location>
        <begin position="141"/>
        <end position="193"/>
    </location>
</feature>
<dbReference type="Gene3D" id="1.10.10.10">
    <property type="entry name" value="Winged helix-like DNA-binding domain superfamily/Winged helix DNA-binding domain"/>
    <property type="match status" value="1"/>
</dbReference>
<evidence type="ECO:0000259" key="5">
    <source>
        <dbReference type="Pfam" id="PF04542"/>
    </source>
</evidence>
<comment type="similarity">
    <text evidence="1">Belongs to the sigma-70 factor family. ECF subfamily.</text>
</comment>
<dbReference type="GO" id="GO:0016987">
    <property type="term" value="F:sigma factor activity"/>
    <property type="evidence" value="ECO:0007669"/>
    <property type="project" value="UniProtKB-KW"/>
</dbReference>
<feature type="domain" description="RNA polymerase sigma-70 region 2" evidence="5">
    <location>
        <begin position="42"/>
        <end position="107"/>
    </location>
</feature>
<dbReference type="InterPro" id="IPR039425">
    <property type="entry name" value="RNA_pol_sigma-70-like"/>
</dbReference>
<dbReference type="PANTHER" id="PTHR43133:SF46">
    <property type="entry name" value="RNA POLYMERASE SIGMA-70 FACTOR ECF SUBFAMILY"/>
    <property type="match status" value="1"/>
</dbReference>
<dbReference type="RefSeq" id="WP_132127306.1">
    <property type="nucleotide sequence ID" value="NZ_SMAD01000001.1"/>
</dbReference>
<dbReference type="EMBL" id="SMAD01000001">
    <property type="protein sequence ID" value="TCS89819.1"/>
    <property type="molecule type" value="Genomic_DNA"/>
</dbReference>
<dbReference type="NCBIfam" id="TIGR02937">
    <property type="entry name" value="sigma70-ECF"/>
    <property type="match status" value="1"/>
</dbReference>
<dbReference type="InterPro" id="IPR013325">
    <property type="entry name" value="RNA_pol_sigma_r2"/>
</dbReference>
<keyword evidence="8" id="KW-1185">Reference proteome</keyword>
<evidence type="ECO:0000256" key="4">
    <source>
        <dbReference type="ARBA" id="ARBA00023163"/>
    </source>
</evidence>
<dbReference type="InterPro" id="IPR036388">
    <property type="entry name" value="WH-like_DNA-bd_sf"/>
</dbReference>
<reference evidence="7 8" key="1">
    <citation type="submission" date="2019-03" db="EMBL/GenBank/DDBJ databases">
        <title>Genomic Encyclopedia of Type Strains, Phase IV (KMG-IV): sequencing the most valuable type-strain genomes for metagenomic binning, comparative biology and taxonomic classification.</title>
        <authorList>
            <person name="Goeker M."/>
        </authorList>
    </citation>
    <scope>NUCLEOTIDE SEQUENCE [LARGE SCALE GENOMIC DNA]</scope>
    <source>
        <strain evidence="7 8">DSM 21100</strain>
    </source>
</reference>
<dbReference type="GO" id="GO:0003677">
    <property type="term" value="F:DNA binding"/>
    <property type="evidence" value="ECO:0007669"/>
    <property type="project" value="InterPro"/>
</dbReference>
<keyword evidence="2" id="KW-0805">Transcription regulation</keyword>
<dbReference type="InterPro" id="IPR013249">
    <property type="entry name" value="RNA_pol_sigma70_r4_t2"/>
</dbReference>
<evidence type="ECO:0000313" key="7">
    <source>
        <dbReference type="EMBL" id="TCS89819.1"/>
    </source>
</evidence>
<dbReference type="SUPFAM" id="SSF88659">
    <property type="entry name" value="Sigma3 and sigma4 domains of RNA polymerase sigma factors"/>
    <property type="match status" value="1"/>
</dbReference>
<dbReference type="InterPro" id="IPR007627">
    <property type="entry name" value="RNA_pol_sigma70_r2"/>
</dbReference>
<sequence length="211" mass="24648">MSIQDLRAEPPRDSDPAYSGLDDEALWAMLRNGDKQAFALIYNRFFPRLFNYGMKLIPQAELIRDGIHDVFVTLWKSRQRLSATSSVKFYLYACLKRRIIALSRQNRLLPVKRLFGFPGEFEFCLSPEDSIILEQTGQIKRQKLQELINKLSRRQKEALFLRYYEGLSPKEVAAIMSLNINSTYVLLSKALDFLRTHRDKLLPAAFLFFFK</sequence>